<dbReference type="Proteomes" id="UP000830375">
    <property type="component" value="Unassembled WGS sequence"/>
</dbReference>
<feature type="region of interest" description="Disordered" evidence="14">
    <location>
        <begin position="836"/>
        <end position="857"/>
    </location>
</feature>
<reference evidence="18 19" key="1">
    <citation type="submission" date="2022-01" db="EMBL/GenBank/DDBJ databases">
        <title>A high-quality chromosome-level genome assembly of rohu carp, Labeo rohita.</title>
        <authorList>
            <person name="Arick M.A. II"/>
            <person name="Hsu C.-Y."/>
            <person name="Magbanua Z."/>
            <person name="Pechanova O."/>
            <person name="Grover C."/>
            <person name="Miller E."/>
            <person name="Thrash A."/>
            <person name="Ezzel L."/>
            <person name="Alam S."/>
            <person name="Benzie J."/>
            <person name="Hamilton M."/>
            <person name="Karsi A."/>
            <person name="Lawrence M.L."/>
            <person name="Peterson D.G."/>
        </authorList>
    </citation>
    <scope>NUCLEOTIDE SEQUENCE [LARGE SCALE GENOMIC DNA]</scope>
    <source>
        <strain evidence="19">BAU-BD-2019</strain>
        <tissue evidence="18">Blood</tissue>
    </source>
</reference>
<feature type="compositionally biased region" description="Basic and acidic residues" evidence="14">
    <location>
        <begin position="929"/>
        <end position="938"/>
    </location>
</feature>
<keyword evidence="5" id="KW-0808">Transferase</keyword>
<organism evidence="18 19">
    <name type="scientific">Labeo rohita</name>
    <name type="common">Indian major carp</name>
    <name type="synonym">Cyprinus rohita</name>
    <dbReference type="NCBI Taxonomy" id="84645"/>
    <lineage>
        <taxon>Eukaryota</taxon>
        <taxon>Metazoa</taxon>
        <taxon>Chordata</taxon>
        <taxon>Craniata</taxon>
        <taxon>Vertebrata</taxon>
        <taxon>Euteleostomi</taxon>
        <taxon>Actinopterygii</taxon>
        <taxon>Neopterygii</taxon>
        <taxon>Teleostei</taxon>
        <taxon>Ostariophysi</taxon>
        <taxon>Cypriniformes</taxon>
        <taxon>Cyprinidae</taxon>
        <taxon>Labeoninae</taxon>
        <taxon>Labeonini</taxon>
        <taxon>Labeo</taxon>
    </lineage>
</organism>
<evidence type="ECO:0000256" key="7">
    <source>
        <dbReference type="ARBA" id="ARBA00022853"/>
    </source>
</evidence>
<feature type="compositionally biased region" description="Low complexity" evidence="14">
    <location>
        <begin position="503"/>
        <end position="513"/>
    </location>
</feature>
<dbReference type="SUPFAM" id="SSF54928">
    <property type="entry name" value="RNA-binding domain, RBD"/>
    <property type="match status" value="1"/>
</dbReference>
<dbReference type="CDD" id="cd19169">
    <property type="entry name" value="SET_SETD1"/>
    <property type="match status" value="1"/>
</dbReference>
<dbReference type="InterPro" id="IPR001214">
    <property type="entry name" value="SET_dom"/>
</dbReference>
<dbReference type="SMART" id="SM00508">
    <property type="entry name" value="PostSET"/>
    <property type="match status" value="1"/>
</dbReference>
<dbReference type="Pfam" id="PF11764">
    <property type="entry name" value="N-SET"/>
    <property type="match status" value="1"/>
</dbReference>
<feature type="compositionally biased region" description="Low complexity" evidence="14">
    <location>
        <begin position="244"/>
        <end position="260"/>
    </location>
</feature>
<dbReference type="CDD" id="cd12549">
    <property type="entry name" value="RRM_Set1B"/>
    <property type="match status" value="1"/>
</dbReference>
<dbReference type="Gene3D" id="2.170.270.10">
    <property type="entry name" value="SET domain"/>
    <property type="match status" value="1"/>
</dbReference>
<keyword evidence="10" id="KW-0010">Activator</keyword>
<evidence type="ECO:0000256" key="10">
    <source>
        <dbReference type="ARBA" id="ARBA00023159"/>
    </source>
</evidence>
<dbReference type="InterPro" id="IPR035979">
    <property type="entry name" value="RBD_domain_sf"/>
</dbReference>
<dbReference type="Pfam" id="PF00076">
    <property type="entry name" value="RRM_1"/>
    <property type="match status" value="1"/>
</dbReference>
<evidence type="ECO:0000256" key="6">
    <source>
        <dbReference type="ARBA" id="ARBA00022691"/>
    </source>
</evidence>
<keyword evidence="9" id="KW-0805">Transcription regulation</keyword>
<feature type="compositionally biased region" description="Polar residues" evidence="14">
    <location>
        <begin position="261"/>
        <end position="282"/>
    </location>
</feature>
<feature type="compositionally biased region" description="Basic and acidic residues" evidence="14">
    <location>
        <begin position="1186"/>
        <end position="1202"/>
    </location>
</feature>
<dbReference type="PROSITE" id="PS50868">
    <property type="entry name" value="POST_SET"/>
    <property type="match status" value="1"/>
</dbReference>
<dbReference type="PROSITE" id="PS50102">
    <property type="entry name" value="RRM"/>
    <property type="match status" value="1"/>
</dbReference>
<evidence type="ECO:0000256" key="2">
    <source>
        <dbReference type="ARBA" id="ARBA00004324"/>
    </source>
</evidence>
<feature type="region of interest" description="Disordered" evidence="14">
    <location>
        <begin position="894"/>
        <end position="1310"/>
    </location>
</feature>
<name>A0ABQ8MBI4_LABRO</name>
<dbReference type="PROSITE" id="PS50280">
    <property type="entry name" value="SET"/>
    <property type="match status" value="1"/>
</dbReference>
<feature type="compositionally biased region" description="Pro residues" evidence="14">
    <location>
        <begin position="1386"/>
        <end position="1405"/>
    </location>
</feature>
<feature type="compositionally biased region" description="Polar residues" evidence="14">
    <location>
        <begin position="1638"/>
        <end position="1648"/>
    </location>
</feature>
<evidence type="ECO:0000256" key="5">
    <source>
        <dbReference type="ARBA" id="ARBA00022679"/>
    </source>
</evidence>
<feature type="compositionally biased region" description="Pro residues" evidence="14">
    <location>
        <begin position="363"/>
        <end position="379"/>
    </location>
</feature>
<comment type="caution">
    <text evidence="18">The sequence shown here is derived from an EMBL/GenBank/DDBJ whole genome shotgun (WGS) entry which is preliminary data.</text>
</comment>
<evidence type="ECO:0000259" key="16">
    <source>
        <dbReference type="PROSITE" id="PS50280"/>
    </source>
</evidence>
<keyword evidence="8 13" id="KW-0694">RNA-binding</keyword>
<feature type="domain" description="Post-SET" evidence="17">
    <location>
        <begin position="1867"/>
        <end position="1883"/>
    </location>
</feature>
<keyword evidence="7" id="KW-0156">Chromatin regulator</keyword>
<dbReference type="InterPro" id="IPR046341">
    <property type="entry name" value="SET_dom_sf"/>
</dbReference>
<proteinExistence type="predicted"/>
<feature type="domain" description="RRM" evidence="15">
    <location>
        <begin position="107"/>
        <end position="195"/>
    </location>
</feature>
<feature type="region of interest" description="Disordered" evidence="14">
    <location>
        <begin position="1354"/>
        <end position="1507"/>
    </location>
</feature>
<protein>
    <submittedName>
        <fullName evidence="18">Histone-lysine N-methyltransferase SETD1B-A</fullName>
    </submittedName>
</protein>
<evidence type="ECO:0000256" key="8">
    <source>
        <dbReference type="ARBA" id="ARBA00022884"/>
    </source>
</evidence>
<dbReference type="EMBL" id="JACTAM010000010">
    <property type="protein sequence ID" value="KAI2659576.1"/>
    <property type="molecule type" value="Genomic_DNA"/>
</dbReference>
<gene>
    <name evidence="18" type="ORF">H4Q32_022055</name>
</gene>
<feature type="compositionally biased region" description="Basic and acidic residues" evidence="14">
    <location>
        <begin position="1481"/>
        <end position="1493"/>
    </location>
</feature>
<feature type="compositionally biased region" description="Acidic residues" evidence="14">
    <location>
        <begin position="1008"/>
        <end position="1022"/>
    </location>
</feature>
<dbReference type="InterPro" id="IPR003616">
    <property type="entry name" value="Post-SET_dom"/>
</dbReference>
<evidence type="ECO:0000256" key="14">
    <source>
        <dbReference type="SAM" id="MobiDB-lite"/>
    </source>
</evidence>
<evidence type="ECO:0000256" key="13">
    <source>
        <dbReference type="PROSITE-ProRule" id="PRU00176"/>
    </source>
</evidence>
<evidence type="ECO:0000259" key="17">
    <source>
        <dbReference type="PROSITE" id="PS50868"/>
    </source>
</evidence>
<feature type="compositionally biased region" description="Basic and acidic residues" evidence="14">
    <location>
        <begin position="1"/>
        <end position="16"/>
    </location>
</feature>
<feature type="compositionally biased region" description="Polar residues" evidence="14">
    <location>
        <begin position="1698"/>
        <end position="1712"/>
    </location>
</feature>
<feature type="region of interest" description="Disordered" evidence="14">
    <location>
        <begin position="1686"/>
        <end position="1718"/>
    </location>
</feature>
<feature type="compositionally biased region" description="Basic and acidic residues" evidence="14">
    <location>
        <begin position="1255"/>
        <end position="1274"/>
    </location>
</feature>
<dbReference type="InterPro" id="IPR037841">
    <property type="entry name" value="SET_SETD1A/B"/>
</dbReference>
<feature type="compositionally biased region" description="Basic and acidic residues" evidence="14">
    <location>
        <begin position="325"/>
        <end position="339"/>
    </location>
</feature>
<feature type="compositionally biased region" description="Polar residues" evidence="14">
    <location>
        <begin position="1278"/>
        <end position="1302"/>
    </location>
</feature>
<keyword evidence="3" id="KW-0158">Chromosome</keyword>
<feature type="compositionally biased region" description="Low complexity" evidence="14">
    <location>
        <begin position="1023"/>
        <end position="1047"/>
    </location>
</feature>
<dbReference type="PANTHER" id="PTHR45814">
    <property type="entry name" value="HISTONE-LYSINE N-METHYLTRANSFERASE SETD1"/>
    <property type="match status" value="1"/>
</dbReference>
<dbReference type="Gene3D" id="3.30.70.330">
    <property type="match status" value="1"/>
</dbReference>
<evidence type="ECO:0000256" key="11">
    <source>
        <dbReference type="ARBA" id="ARBA00023163"/>
    </source>
</evidence>
<feature type="domain" description="SET" evidence="16">
    <location>
        <begin position="1744"/>
        <end position="1861"/>
    </location>
</feature>
<feature type="compositionally biased region" description="Basic and acidic residues" evidence="14">
    <location>
        <begin position="470"/>
        <end position="500"/>
    </location>
</feature>
<evidence type="ECO:0000256" key="9">
    <source>
        <dbReference type="ARBA" id="ARBA00023015"/>
    </source>
</evidence>
<dbReference type="SMART" id="SM01291">
    <property type="entry name" value="N-SET"/>
    <property type="match status" value="1"/>
</dbReference>
<keyword evidence="11" id="KW-0804">Transcription</keyword>
<feature type="compositionally biased region" description="Acidic residues" evidence="14">
    <location>
        <begin position="918"/>
        <end position="928"/>
    </location>
</feature>
<feature type="compositionally biased region" description="Polar residues" evidence="14">
    <location>
        <begin position="550"/>
        <end position="564"/>
    </location>
</feature>
<comment type="subcellular location">
    <subcellularLocation>
        <location evidence="1">Chromosome</location>
    </subcellularLocation>
    <subcellularLocation>
        <location evidence="2">Nucleus speckle</location>
    </subcellularLocation>
</comment>
<evidence type="ECO:0000313" key="19">
    <source>
        <dbReference type="Proteomes" id="UP000830375"/>
    </source>
</evidence>
<evidence type="ECO:0000259" key="15">
    <source>
        <dbReference type="PROSITE" id="PS50102"/>
    </source>
</evidence>
<dbReference type="SUPFAM" id="SSF82199">
    <property type="entry name" value="SET domain"/>
    <property type="match status" value="1"/>
</dbReference>
<feature type="compositionally biased region" description="Pro residues" evidence="14">
    <location>
        <begin position="434"/>
        <end position="458"/>
    </location>
</feature>
<feature type="region of interest" description="Disordered" evidence="14">
    <location>
        <begin position="244"/>
        <end position="592"/>
    </location>
</feature>
<evidence type="ECO:0000256" key="12">
    <source>
        <dbReference type="ARBA" id="ARBA00023242"/>
    </source>
</evidence>
<feature type="compositionally biased region" description="Acidic residues" evidence="14">
    <location>
        <begin position="956"/>
        <end position="965"/>
    </location>
</feature>
<feature type="compositionally biased region" description="Acidic residues" evidence="14">
    <location>
        <begin position="1048"/>
        <end position="1070"/>
    </location>
</feature>
<keyword evidence="19" id="KW-1185">Reference proteome</keyword>
<feature type="compositionally biased region" description="Polar residues" evidence="14">
    <location>
        <begin position="1371"/>
        <end position="1382"/>
    </location>
</feature>
<keyword evidence="4" id="KW-0489">Methyltransferase</keyword>
<dbReference type="SMART" id="SM00360">
    <property type="entry name" value="RRM"/>
    <property type="match status" value="1"/>
</dbReference>
<feature type="compositionally biased region" description="Basic and acidic residues" evidence="14">
    <location>
        <begin position="1108"/>
        <end position="1124"/>
    </location>
</feature>
<evidence type="ECO:0000256" key="1">
    <source>
        <dbReference type="ARBA" id="ARBA00004286"/>
    </source>
</evidence>
<feature type="compositionally biased region" description="Low complexity" evidence="14">
    <location>
        <begin position="1071"/>
        <end position="1083"/>
    </location>
</feature>
<dbReference type="PANTHER" id="PTHR45814:SF1">
    <property type="entry name" value="HISTONE-LYSINE N-METHYLTRANSFERASE SETD1B"/>
    <property type="match status" value="1"/>
</dbReference>
<feature type="compositionally biased region" description="Low complexity" evidence="14">
    <location>
        <begin position="1406"/>
        <end position="1415"/>
    </location>
</feature>
<dbReference type="InterPro" id="IPR034468">
    <property type="entry name" value="Set1B_RRM"/>
</dbReference>
<dbReference type="SMART" id="SM00317">
    <property type="entry name" value="SET"/>
    <property type="match status" value="1"/>
</dbReference>
<dbReference type="InterPro" id="IPR012677">
    <property type="entry name" value="Nucleotide-bd_a/b_plait_sf"/>
</dbReference>
<accession>A0ABQ8MBI4</accession>
<evidence type="ECO:0000256" key="4">
    <source>
        <dbReference type="ARBA" id="ARBA00022603"/>
    </source>
</evidence>
<feature type="compositionally biased region" description="Polar residues" evidence="14">
    <location>
        <begin position="290"/>
        <end position="313"/>
    </location>
</feature>
<keyword evidence="12" id="KW-0539">Nucleus</keyword>
<dbReference type="Pfam" id="PF00856">
    <property type="entry name" value="SET"/>
    <property type="match status" value="1"/>
</dbReference>
<evidence type="ECO:0000313" key="18">
    <source>
        <dbReference type="EMBL" id="KAI2659576.1"/>
    </source>
</evidence>
<dbReference type="InterPro" id="IPR044570">
    <property type="entry name" value="Set1-like"/>
</dbReference>
<feature type="compositionally biased region" description="Basic and acidic residues" evidence="14">
    <location>
        <begin position="966"/>
        <end position="976"/>
    </location>
</feature>
<feature type="region of interest" description="Disordered" evidence="14">
    <location>
        <begin position="1"/>
        <end position="37"/>
    </location>
</feature>
<feature type="compositionally biased region" description="Acidic residues" evidence="14">
    <location>
        <begin position="1494"/>
        <end position="1504"/>
    </location>
</feature>
<feature type="compositionally biased region" description="Basic residues" evidence="14">
    <location>
        <begin position="1438"/>
        <end position="1449"/>
    </location>
</feature>
<dbReference type="InterPro" id="IPR000504">
    <property type="entry name" value="RRM_dom"/>
</dbReference>
<keyword evidence="6" id="KW-0949">S-adenosyl-L-methionine</keyword>
<evidence type="ECO:0000256" key="3">
    <source>
        <dbReference type="ARBA" id="ARBA00022454"/>
    </source>
</evidence>
<feature type="compositionally biased region" description="Basic and acidic residues" evidence="14">
    <location>
        <begin position="843"/>
        <end position="857"/>
    </location>
</feature>
<feature type="region of interest" description="Disordered" evidence="14">
    <location>
        <begin position="1635"/>
        <end position="1655"/>
    </location>
</feature>
<dbReference type="InterPro" id="IPR024657">
    <property type="entry name" value="COMPASS_Set1_N-SET"/>
</dbReference>
<sequence>MSRPGERNKLNEDHGRRQSSSLANGMENSHPICSSGEKRSHHWRSYKLIIDPALKKGSHKLYRYDGQHFNVPNPGMPPVDIVRDPRIGRMWTKYKETDLPVPKFKIDECYIGRVPPKEVTFAKLNDNVREGFLTDMCKKFGDIEEVEILYNPKNKKHLGIAKVVFGTVKAAKDAVQNLHNTSVMGNIIHVELDPKGENRQRYFQRLINGSYTPLTLPVGGEEACEVSPRSLAEALLPLRRLSEGSSSAVGGTATPGGTNTPLSLDTAYSSLRQDTPQSQGTPHTPRPSGTPFSQDSSYSSRQGTPAFQSNRAESSGGYKSRRHETKFQDAYNRRPERHYVHGTGGAAHRGNAEQPPSFKQHQPPEPPSPAFAHTPPPPNFKNAFSPYQPPMPPVYPHTEPSFHQPVQREVDYRRQPQAPPPPSTDFMPVRDRPATPPIPEPPPPVPETQPATPPPSTPEPCQSLGTPTQDSERNSLDSRIEMLLKPYLNERGDSDAEVRMDGSPISSSSSQLSPIPPQRPSRPSSTGLEDISPTPLPDSDDDEPVRGTASLLTNSRAMSPSNMHSKGGVGEPRTPVDKMDTGHQSSGEDMEISDDEMPGTPIASGDCAKSIVVNSAMSPMQTIPMPPPGFPPLPPPQAGFPLPPPPIPTVPHLAGPPGVAPHPMLHLAHYPPAIMPIMQMDLMSSLPQWGSVHMSFQMQTQMLSRMAQSQRPYPYPHFISGAAASAGAAAAAAAAMQFGGPYPHLSMVGAPTGQVAHGQPWPMPNMPKFNPAVPPPGYEPQKEDPHKATVDGVLLVILKELKAIMKRDLNRKMVEVVAFRAFDEWWDKQERSAKATLTPVKTGEGKDEEKERAKPKETISSSLLENWNKVEGLGFEGMGLSIGLRGAIRLPSFKVKRKQPPEPTSTIDNKRVRPSTPVDDELEDEESERTDLRTDGSRTDGGGSSAKRRPARPLELDSEGEEEEETSGKEESSLSDHEEEPVEEASVRLSSGTDMEDEEDDEKKSESDSSESESSDSSDDESSSSSSSSKSDSDSSGSDSSSDYESSSGEEEEEEEEQAVGMEDEDEDDAQTSSTSSSSSSSSSEDEDVEVKAPSTPTGPPPEEEPNELGRLDALDEAEIDQKHTAVSSIKSEDDVWPPSPKGLPADEPDIELPVSIPVPKAEPALEDVSSLRPPTPTGSFADSDQDTRPKIPAEDVPRTPGRDGPVSLESEAAIPCSLPTPSMHLPLPPNHALEARSLLPPPEALPDMPVRGRLPTEEDIPRTPGRDLMDRPRGLGKSQSTDTVPVTPGSDTPLTGNSLSSPHILGSPFSYPAQSPVLSAGIPRTPGRDLTFTPAFPDSAALSAGLPIHRKASSESLEEKSLFKEPLLSASPQASLPNNAVSSPFPGPPLPAASLPEPPLPPQASSPTSVETSSPPAPKDLPVPMIDVPVPLDATPSKRKPGRPKSKKTPVASPPDSEEPLTPTVDSLPPDLPVNDLDLYPDHPPETFKVEDGDSTALEEEEPQTQTVLPEVDDRMFYVEEPIQKTRRQRRGWQELLLSMHSPVTSPRRPSFLPRSDFEEMTILYDIWNDGIDEEDIRYLKVTYDKMLQQDNGNDWLNDTLWVHHPHILYCHNAKSPMNEGLAGLERHEESCFLDSSEPTNMGSTSGLKKKRKEDGIRDHVTGCARSEGYYKIDKKDKMKYLNSSRLQSEEPDVDTQGKSIPAQPQASTRAGSERRSEQRRLLSSFSCDSDLLKFNQLKFRKKKIRFCKSHIHDWGLFAMEPIAADEMVIEYVGQNIRQVIADMREKRYEEEGIGSSYMFRVDHDTIIDATKCGNFARFINHSCNPNCYAKVITVESQKKIVIYSRQPINVNEEITYDYKFPIEDEKIPCLCGAENCRGTLN</sequence>
<feature type="compositionally biased region" description="Polar residues" evidence="14">
    <location>
        <begin position="18"/>
        <end position="27"/>
    </location>
</feature>